<feature type="compositionally biased region" description="Acidic residues" evidence="9">
    <location>
        <begin position="471"/>
        <end position="490"/>
    </location>
</feature>
<evidence type="ECO:0000256" key="9">
    <source>
        <dbReference type="SAM" id="MobiDB-lite"/>
    </source>
</evidence>
<dbReference type="InterPro" id="IPR011004">
    <property type="entry name" value="Trimer_LpxA-like_sf"/>
</dbReference>
<dbReference type="GO" id="GO:0031369">
    <property type="term" value="F:translation initiation factor binding"/>
    <property type="evidence" value="ECO:0007669"/>
    <property type="project" value="InterPro"/>
</dbReference>
<evidence type="ECO:0000256" key="2">
    <source>
        <dbReference type="ARBA" id="ARBA00007878"/>
    </source>
</evidence>
<dbReference type="Pfam" id="PF00483">
    <property type="entry name" value="NTP_transferase"/>
    <property type="match status" value="1"/>
</dbReference>
<evidence type="ECO:0000256" key="1">
    <source>
        <dbReference type="ARBA" id="ARBA00004514"/>
    </source>
</evidence>
<dbReference type="SUPFAM" id="SSF48371">
    <property type="entry name" value="ARM repeat"/>
    <property type="match status" value="1"/>
</dbReference>
<dbReference type="InterPro" id="IPR016024">
    <property type="entry name" value="ARM-type_fold"/>
</dbReference>
<accession>A0A0C2X3S3</accession>
<evidence type="ECO:0000259" key="10">
    <source>
        <dbReference type="PROSITE" id="PS51363"/>
    </source>
</evidence>
<comment type="subcellular location">
    <subcellularLocation>
        <location evidence="1">Cytoplasm</location>
        <location evidence="1">Cytosol</location>
    </subcellularLocation>
</comment>
<dbReference type="CDD" id="cd11558">
    <property type="entry name" value="W2_eIF2B_epsilon"/>
    <property type="match status" value="1"/>
</dbReference>
<keyword evidence="12" id="KW-1185">Reference proteome</keyword>
<feature type="compositionally biased region" description="Acidic residues" evidence="9">
    <location>
        <begin position="673"/>
        <end position="693"/>
    </location>
</feature>
<evidence type="ECO:0000256" key="3">
    <source>
        <dbReference type="ARBA" id="ARBA00022490"/>
    </source>
</evidence>
<reference evidence="11 12" key="1">
    <citation type="submission" date="2014-04" db="EMBL/GenBank/DDBJ databases">
        <authorList>
            <consortium name="DOE Joint Genome Institute"/>
            <person name="Kuo A."/>
            <person name="Zuccaro A."/>
            <person name="Kohler A."/>
            <person name="Nagy L.G."/>
            <person name="Floudas D."/>
            <person name="Copeland A."/>
            <person name="Barry K.W."/>
            <person name="Cichocki N."/>
            <person name="Veneault-Fourrey C."/>
            <person name="LaButti K."/>
            <person name="Lindquist E.A."/>
            <person name="Lipzen A."/>
            <person name="Lundell T."/>
            <person name="Morin E."/>
            <person name="Murat C."/>
            <person name="Sun H."/>
            <person name="Tunlid A."/>
            <person name="Henrissat B."/>
            <person name="Grigoriev I.V."/>
            <person name="Hibbett D.S."/>
            <person name="Martin F."/>
            <person name="Nordberg H.P."/>
            <person name="Cantor M.N."/>
            <person name="Hua S.X."/>
        </authorList>
    </citation>
    <scope>NUCLEOTIDE SEQUENCE [LARGE SCALE GENOMIC DNA]</scope>
    <source>
        <strain evidence="11 12">MAFF 305830</strain>
    </source>
</reference>
<dbReference type="AlphaFoldDB" id="A0A0C2X3S3"/>
<gene>
    <name evidence="11" type="ORF">M408DRAFT_319216</name>
</gene>
<dbReference type="PANTHER" id="PTHR45887">
    <property type="entry name" value="TRANSLATION INITIATION FACTOR EIF-2B SUBUNIT EPSILON"/>
    <property type="match status" value="1"/>
</dbReference>
<comment type="similarity">
    <text evidence="2">Belongs to the eIF-2B gamma/epsilon subunits family.</text>
</comment>
<dbReference type="GO" id="GO:0005085">
    <property type="term" value="F:guanyl-nucleotide exchange factor activity"/>
    <property type="evidence" value="ECO:0007669"/>
    <property type="project" value="InterPro"/>
</dbReference>
<feature type="compositionally biased region" description="Acidic residues" evidence="9">
    <location>
        <begin position="719"/>
        <end position="739"/>
    </location>
</feature>
<feature type="region of interest" description="Disordered" evidence="9">
    <location>
        <begin position="432"/>
        <end position="451"/>
    </location>
</feature>
<keyword evidence="4" id="KW-0396">Initiation factor</keyword>
<comment type="subunit">
    <text evidence="8">Component of the translation initiation factor 2B (eIF2B) complex which is a heterodecamer of two sets of five different subunits: alpha, beta, gamma, delta and epsilon. Subunits alpha, beta and delta comprise a regulatory subcomplex and subunits epsilon and gamma comprise a catalytic subcomplex. Within the complex, the hexameric regulatory complex resides at the center, with the two heterodimeric catalytic subcomplexes bound on opposite sides.</text>
</comment>
<keyword evidence="5" id="KW-0648">Protein biosynthesis</keyword>
<evidence type="ECO:0000256" key="7">
    <source>
        <dbReference type="ARBA" id="ARBA00044345"/>
    </source>
</evidence>
<dbReference type="PANTHER" id="PTHR45887:SF1">
    <property type="entry name" value="TRANSLATION INITIATION FACTOR EIF-2B SUBUNIT EPSILON"/>
    <property type="match status" value="1"/>
</dbReference>
<dbReference type="GO" id="GO:0005829">
    <property type="term" value="C:cytosol"/>
    <property type="evidence" value="ECO:0007669"/>
    <property type="project" value="UniProtKB-SubCell"/>
</dbReference>
<dbReference type="InterPro" id="IPR051956">
    <property type="entry name" value="eIF2B_epsilon"/>
</dbReference>
<dbReference type="CDD" id="cd04197">
    <property type="entry name" value="eIF-2B_epsilon_N"/>
    <property type="match status" value="1"/>
</dbReference>
<dbReference type="InterPro" id="IPR044123">
    <property type="entry name" value="W2_eIF2B_epsilon"/>
</dbReference>
<dbReference type="SUPFAM" id="SSF51161">
    <property type="entry name" value="Trimeric LpxA-like enzymes"/>
    <property type="match status" value="1"/>
</dbReference>
<dbReference type="EMBL" id="KN824329">
    <property type="protein sequence ID" value="KIM24017.1"/>
    <property type="molecule type" value="Genomic_DNA"/>
</dbReference>
<feature type="compositionally biased region" description="Acidic residues" evidence="9">
    <location>
        <begin position="437"/>
        <end position="450"/>
    </location>
</feature>
<dbReference type="Gene3D" id="1.25.40.180">
    <property type="match status" value="1"/>
</dbReference>
<dbReference type="InterPro" id="IPR005835">
    <property type="entry name" value="NTP_transferase_dom"/>
</dbReference>
<dbReference type="InterPro" id="IPR056764">
    <property type="entry name" value="LbH_EIF2B3/5"/>
</dbReference>
<dbReference type="GO" id="GO:0003743">
    <property type="term" value="F:translation initiation factor activity"/>
    <property type="evidence" value="ECO:0007669"/>
    <property type="project" value="UniProtKB-KW"/>
</dbReference>
<evidence type="ECO:0000313" key="11">
    <source>
        <dbReference type="EMBL" id="KIM24017.1"/>
    </source>
</evidence>
<dbReference type="STRING" id="933852.A0A0C2X3S3"/>
<dbReference type="HOGENOM" id="CLU_012507_0_0_1"/>
<dbReference type="SUPFAM" id="SSF53448">
    <property type="entry name" value="Nucleotide-diphospho-sugar transferases"/>
    <property type="match status" value="1"/>
</dbReference>
<dbReference type="Proteomes" id="UP000054097">
    <property type="component" value="Unassembled WGS sequence"/>
</dbReference>
<protein>
    <recommendedName>
        <fullName evidence="6">Translation initiation factor eIF2B subunit epsilon</fullName>
    </recommendedName>
    <alternativeName>
        <fullName evidence="7">eIF2B GDP-GTP exchange factor subunit epsilon</fullName>
    </alternativeName>
</protein>
<dbReference type="FunFam" id="3.90.550.10:FF:000066">
    <property type="entry name" value="Translation initiation factor eIF-2B subunit epsilon"/>
    <property type="match status" value="1"/>
</dbReference>
<dbReference type="InterPro" id="IPR035543">
    <property type="entry name" value="eIF-2B_epsilon_N"/>
</dbReference>
<feature type="domain" description="W2" evidence="10">
    <location>
        <begin position="510"/>
        <end position="727"/>
    </location>
</feature>
<evidence type="ECO:0000256" key="5">
    <source>
        <dbReference type="ARBA" id="ARBA00022917"/>
    </source>
</evidence>
<name>A0A0C2X3S3_SERVB</name>
<dbReference type="Gene3D" id="2.160.10.10">
    <property type="entry name" value="Hexapeptide repeat proteins"/>
    <property type="match status" value="1"/>
</dbReference>
<proteinExistence type="inferred from homology"/>
<organism evidence="11 12">
    <name type="scientific">Serendipita vermifera MAFF 305830</name>
    <dbReference type="NCBI Taxonomy" id="933852"/>
    <lineage>
        <taxon>Eukaryota</taxon>
        <taxon>Fungi</taxon>
        <taxon>Dikarya</taxon>
        <taxon>Basidiomycota</taxon>
        <taxon>Agaricomycotina</taxon>
        <taxon>Agaricomycetes</taxon>
        <taxon>Sebacinales</taxon>
        <taxon>Serendipitaceae</taxon>
        <taxon>Serendipita</taxon>
    </lineage>
</organism>
<dbReference type="InterPro" id="IPR029044">
    <property type="entry name" value="Nucleotide-diphossugar_trans"/>
</dbReference>
<evidence type="ECO:0000256" key="4">
    <source>
        <dbReference type="ARBA" id="ARBA00022540"/>
    </source>
</evidence>
<dbReference type="InterPro" id="IPR003307">
    <property type="entry name" value="W2_domain"/>
</dbReference>
<feature type="region of interest" description="Disordered" evidence="9">
    <location>
        <begin position="670"/>
        <end position="739"/>
    </location>
</feature>
<evidence type="ECO:0000256" key="6">
    <source>
        <dbReference type="ARBA" id="ARBA00044144"/>
    </source>
</evidence>
<dbReference type="Gene3D" id="3.90.550.10">
    <property type="entry name" value="Spore Coat Polysaccharide Biosynthesis Protein SpsA, Chain A"/>
    <property type="match status" value="1"/>
</dbReference>
<sequence length="739" mass="81095">MPPKSTVKDAGVETDEVLQAVVIAESFNQRFQPLTANQPRCLLPMCNAPLLDWTFESLAVAGVHEVFVMCQSHFESIQQAIQRSKWSLPTSPLKIHAKFLPSTVKSFGDAIRQVDAQQIITGDFVLVSGDMVCNVRIDEMVKIHKERRKVDKEVIMTVLVKEATVGHRTRPKGETSIFTLDPESNECLHYEGVTAVPSLTKATIPKTLLKGRDLEIRYDLIDCGIDVCSADVPLLFQDIFHSNDLRRDFMSEVLTSELLDKKIYCHFAGNGYAARVRDPRTYAAISRDIIGRWCFPLVPDDNHPGGHQYEHLPGNRYLARDKVMLSRNCKIGSNTLIGPGSRLNDTARVESSILGENCTISGGAMIRNSYLWNNVVVGTGCIVKESILGAGVTLESGVVIEKGCLIGEGVTLRAHSRIAEFSRVAVGGNLSSLDGGAEPDENSDSDDVGDPFESGANLRYLRLGGTGSDASESDTEDESSGTEGDTDDDVSVGGADLKGDVPSSDPWVSLHWKDEFGREAFQTIKRGVDENIRVDDIALELKTLRMANNADMGRVRIMVVAFFLKQMPIIAGNSTKQKESAQEVFGKWGGLITTLCQGEMQMALQRLQILCSETEYLPTFGSVVSIWFLEEMVDEDIIKKWHALPESRGAEGSNMNKLWRIGQSMLAALAQGSDDDTTSEETGDEDDEDESEGEPDKATAPVTPKVQGPPTGGNTAKESDDEEEEEEEDEDSDDSDEEE</sequence>
<dbReference type="GO" id="GO:0005851">
    <property type="term" value="C:eukaryotic translation initiation factor 2B complex"/>
    <property type="evidence" value="ECO:0007669"/>
    <property type="project" value="TreeGrafter"/>
</dbReference>
<feature type="region of interest" description="Disordered" evidence="9">
    <location>
        <begin position="463"/>
        <end position="502"/>
    </location>
</feature>
<evidence type="ECO:0000256" key="8">
    <source>
        <dbReference type="ARBA" id="ARBA00046432"/>
    </source>
</evidence>
<evidence type="ECO:0000313" key="12">
    <source>
        <dbReference type="Proteomes" id="UP000054097"/>
    </source>
</evidence>
<dbReference type="Pfam" id="PF25084">
    <property type="entry name" value="LbH_EIF2B"/>
    <property type="match status" value="1"/>
</dbReference>
<keyword evidence="3" id="KW-0963">Cytoplasm</keyword>
<dbReference type="PROSITE" id="PS51363">
    <property type="entry name" value="W2"/>
    <property type="match status" value="1"/>
</dbReference>
<reference evidence="12" key="2">
    <citation type="submission" date="2015-01" db="EMBL/GenBank/DDBJ databases">
        <title>Evolutionary Origins and Diversification of the Mycorrhizal Mutualists.</title>
        <authorList>
            <consortium name="DOE Joint Genome Institute"/>
            <consortium name="Mycorrhizal Genomics Consortium"/>
            <person name="Kohler A."/>
            <person name="Kuo A."/>
            <person name="Nagy L.G."/>
            <person name="Floudas D."/>
            <person name="Copeland A."/>
            <person name="Barry K.W."/>
            <person name="Cichocki N."/>
            <person name="Veneault-Fourrey C."/>
            <person name="LaButti K."/>
            <person name="Lindquist E.A."/>
            <person name="Lipzen A."/>
            <person name="Lundell T."/>
            <person name="Morin E."/>
            <person name="Murat C."/>
            <person name="Riley R."/>
            <person name="Ohm R."/>
            <person name="Sun H."/>
            <person name="Tunlid A."/>
            <person name="Henrissat B."/>
            <person name="Grigoriev I.V."/>
            <person name="Hibbett D.S."/>
            <person name="Martin F."/>
        </authorList>
    </citation>
    <scope>NUCLEOTIDE SEQUENCE [LARGE SCALE GENOMIC DNA]</scope>
    <source>
        <strain evidence="12">MAFF 305830</strain>
    </source>
</reference>
<dbReference type="OrthoDB" id="424572at2759"/>